<feature type="domain" description="Mannose-6-phosphate isomerase cupin" evidence="5">
    <location>
        <begin position="89"/>
        <end position="161"/>
    </location>
</feature>
<dbReference type="InterPro" id="IPR049071">
    <property type="entry name" value="MPI_cupin_dom"/>
</dbReference>
<dbReference type="PANTHER" id="PTHR42742">
    <property type="entry name" value="TRANSCRIPTIONAL REPRESSOR MPRA"/>
    <property type="match status" value="1"/>
</dbReference>
<dbReference type="Proteomes" id="UP000001476">
    <property type="component" value="Plasmid pEubeli2"/>
</dbReference>
<dbReference type="KEGG" id="eel:EUBELI_20479"/>
<evidence type="ECO:0000313" key="7">
    <source>
        <dbReference type="Proteomes" id="UP000001476"/>
    </source>
</evidence>
<dbReference type="PANTHER" id="PTHR42742:SF3">
    <property type="entry name" value="FRUCTOKINASE"/>
    <property type="match status" value="1"/>
</dbReference>
<keyword evidence="6" id="KW-0614">Plasmid</keyword>
<dbReference type="eggNOG" id="COG1482">
    <property type="taxonomic scope" value="Bacteria"/>
</dbReference>
<keyword evidence="7" id="KW-1185">Reference proteome</keyword>
<organism evidence="6 7">
    <name type="scientific">Lachnospira eligens (strain ATCC 27750 / DSM 3376 / VPI C15-48 / C15-B4)</name>
    <name type="common">Eubacterium eligens</name>
    <dbReference type="NCBI Taxonomy" id="515620"/>
    <lineage>
        <taxon>Bacteria</taxon>
        <taxon>Bacillati</taxon>
        <taxon>Bacillota</taxon>
        <taxon>Clostridia</taxon>
        <taxon>Lachnospirales</taxon>
        <taxon>Lachnospiraceae</taxon>
        <taxon>Lachnospira</taxon>
    </lineage>
</organism>
<protein>
    <recommendedName>
        <fullName evidence="3">Phosphohexomutase</fullName>
    </recommendedName>
    <alternativeName>
        <fullName evidence="4">Phosphomannose isomerase</fullName>
    </alternativeName>
</protein>
<gene>
    <name evidence="6" type="ordered locus">EUBELI_20479</name>
</gene>
<dbReference type="HOGENOM" id="CLU_020529_3_0_9"/>
<dbReference type="GO" id="GO:0016853">
    <property type="term" value="F:isomerase activity"/>
    <property type="evidence" value="ECO:0007669"/>
    <property type="project" value="UniProtKB-KW"/>
</dbReference>
<name>C4Z6N2_LACE2</name>
<dbReference type="InterPro" id="IPR014710">
    <property type="entry name" value="RmlC-like_jellyroll"/>
</dbReference>
<proteinExistence type="predicted"/>
<reference evidence="6 7" key="1">
    <citation type="journal article" date="2009" name="Proc. Natl. Acad. Sci. U.S.A.">
        <title>Characterizing a model human gut microbiota composed of members of its two dominant bacterial phyla.</title>
        <authorList>
            <person name="Mahowald M.A."/>
            <person name="Rey F.E."/>
            <person name="Seedorf H."/>
            <person name="Turnbaugh P.J."/>
            <person name="Fulton R.S."/>
            <person name="Wollam A."/>
            <person name="Shah N."/>
            <person name="Wang C."/>
            <person name="Magrini V."/>
            <person name="Wilson R.K."/>
            <person name="Cantarel B.L."/>
            <person name="Coutinho P.M."/>
            <person name="Henrissat B."/>
            <person name="Crock L.W."/>
            <person name="Russell A."/>
            <person name="Verberkmoes N.C."/>
            <person name="Hettich R.L."/>
            <person name="Gordon J.I."/>
        </authorList>
    </citation>
    <scope>NUCLEOTIDE SEQUENCE [LARGE SCALE GENOMIC DNA]</scope>
    <source>
        <strain evidence="7">ATCC 27750 / DSM 3376 / VPI C15-48 / C15-B4</strain>
        <plasmid evidence="6">unnamed</plasmid>
    </source>
</reference>
<dbReference type="Pfam" id="PF21621">
    <property type="entry name" value="MPI_cupin_dom"/>
    <property type="match status" value="1"/>
</dbReference>
<dbReference type="Gene3D" id="2.60.120.10">
    <property type="entry name" value="Jelly Rolls"/>
    <property type="match status" value="2"/>
</dbReference>
<keyword evidence="2" id="KW-0862">Zinc</keyword>
<sequence>MVKAGTIHAIGAGILICEIQQNSNCTYRMYDYDRRDKFGNKRELHVDKALDVVDTKRYVPYESSSNAYDEALNEAAATIEADSSEGQLLVSCKYFECYKHDISDSVSINVDTASFRSVIFTEGCGTIRVGEDVKAYKAGDSFYIIAGNKTVEIEGNGGAIITKV</sequence>
<evidence type="ECO:0000256" key="4">
    <source>
        <dbReference type="ARBA" id="ARBA00030762"/>
    </source>
</evidence>
<dbReference type="GO" id="GO:0046872">
    <property type="term" value="F:metal ion binding"/>
    <property type="evidence" value="ECO:0007669"/>
    <property type="project" value="UniProtKB-KW"/>
</dbReference>
<evidence type="ECO:0000259" key="5">
    <source>
        <dbReference type="Pfam" id="PF21621"/>
    </source>
</evidence>
<evidence type="ECO:0000256" key="1">
    <source>
        <dbReference type="ARBA" id="ARBA00022723"/>
    </source>
</evidence>
<evidence type="ECO:0000256" key="2">
    <source>
        <dbReference type="ARBA" id="ARBA00022833"/>
    </source>
</evidence>
<accession>C4Z6N2</accession>
<dbReference type="RefSeq" id="WP_012740751.1">
    <property type="nucleotide sequence ID" value="NC_012780.1"/>
</dbReference>
<evidence type="ECO:0000313" key="6">
    <source>
        <dbReference type="EMBL" id="ACR73624.1"/>
    </source>
</evidence>
<evidence type="ECO:0000256" key="3">
    <source>
        <dbReference type="ARBA" id="ARBA00029741"/>
    </source>
</evidence>
<dbReference type="SUPFAM" id="SSF51182">
    <property type="entry name" value="RmlC-like cupins"/>
    <property type="match status" value="1"/>
</dbReference>
<dbReference type="InterPro" id="IPR051804">
    <property type="entry name" value="Carb_Metab_Reg_Kinase/Isom"/>
</dbReference>
<dbReference type="InterPro" id="IPR011051">
    <property type="entry name" value="RmlC_Cupin_sf"/>
</dbReference>
<dbReference type="EMBL" id="CP001106">
    <property type="protein sequence ID" value="ACR73624.1"/>
    <property type="molecule type" value="Genomic_DNA"/>
</dbReference>
<keyword evidence="1" id="KW-0479">Metal-binding</keyword>
<dbReference type="AlphaFoldDB" id="C4Z6N2"/>
<keyword evidence="6" id="KW-0413">Isomerase</keyword>
<dbReference type="GeneID" id="41357193"/>
<geneLocation type="plasmid" evidence="7">
    <name>pEubeli2</name>
</geneLocation>